<proteinExistence type="predicted"/>
<reference evidence="1" key="1">
    <citation type="submission" date="2021-01" db="EMBL/GenBank/DDBJ databases">
        <authorList>
            <person name="Corre E."/>
            <person name="Pelletier E."/>
            <person name="Niang G."/>
            <person name="Scheremetjew M."/>
            <person name="Finn R."/>
            <person name="Kale V."/>
            <person name="Holt S."/>
            <person name="Cochrane G."/>
            <person name="Meng A."/>
            <person name="Brown T."/>
            <person name="Cohen L."/>
        </authorList>
    </citation>
    <scope>NUCLEOTIDE SEQUENCE</scope>
    <source>
        <strain evidence="1">CCMP 410</strain>
    </source>
</reference>
<dbReference type="AlphaFoldDB" id="A0A7S1VP05"/>
<protein>
    <submittedName>
        <fullName evidence="1">Uncharacterized protein</fullName>
    </submittedName>
</protein>
<accession>A0A7S1VP05</accession>
<sequence>MTQILPELQMNRSYLELNIDNKIMTERTSPSSRSAIMRGGGNGDDISLVVRGQPPPHVFSNESFDVDFGLELAKGRGATDPSADIEFIATLHHFKSGRLAADDATLFCEPQAIVMAASKGSPSHRRKQRIRCSIELHDRRRDKSDVFMVRLSPKEEQLRLSPREELIGTSLHRMIKPIATRAISVVRHKIRVTPESDWEKIWYKDEGGRDKCMSVSVSMYDKNEQLYMGEQVPLQMTLYYANGDEPIKVIKQDILKTLGAAKMYIEKTSGKATLRFRIEDVSKNHQGQDFKVEIAPDARVKGFGDVAPGFTPAVSIRSKRNKRHRTFSSTEAKQEARYQPGSRQAGLYSLPEEAARGRGEAAISTADLPRLRDAIKGVMQWTDEVVNGLYPLQWQVIGYAQNPDGSHDYNRPYHSMPNPNAHITRILSTYSESTRDHLQTILSAVERASPSESYGSLPGTPGTEYTMPTQAATATVDPRMARQAAAFGRGEMPPPPLGAYQGMPPMGTAAAQMNPMQHQQMRAAAAHRHLVAQHPADPYAAHAAAAAAAAAGGLPRHAGLASPVTTTRSGEESRESEVAYVLARHFKALRTDERLGFPAYSKDKEILGFYRESSSKMGVGTFIPISNLREDFGPFEIMQAREILEDAIRSKSEAVHELKDWVSISALLDHALVYDWSRGESMPGVGGSGAVGESPGGGSGD</sequence>
<evidence type="ECO:0000313" key="1">
    <source>
        <dbReference type="EMBL" id="CAD9304526.1"/>
    </source>
</evidence>
<gene>
    <name evidence="1" type="ORF">GOCE00092_LOCUS23552</name>
</gene>
<name>A0A7S1VP05_9STRA</name>
<organism evidence="1">
    <name type="scientific">Grammatophora oceanica</name>
    <dbReference type="NCBI Taxonomy" id="210454"/>
    <lineage>
        <taxon>Eukaryota</taxon>
        <taxon>Sar</taxon>
        <taxon>Stramenopiles</taxon>
        <taxon>Ochrophyta</taxon>
        <taxon>Bacillariophyta</taxon>
        <taxon>Fragilariophyceae</taxon>
        <taxon>Fragilariophycidae</taxon>
        <taxon>Rhabdonematales</taxon>
        <taxon>Grammatophoraceae</taxon>
        <taxon>Grammatophora</taxon>
    </lineage>
</organism>
<dbReference type="EMBL" id="HBGK01044798">
    <property type="protein sequence ID" value="CAD9304526.1"/>
    <property type="molecule type" value="Transcribed_RNA"/>
</dbReference>